<evidence type="ECO:0000256" key="4">
    <source>
        <dbReference type="ARBA" id="ARBA00011301"/>
    </source>
</evidence>
<proteinExistence type="inferred from homology"/>
<dbReference type="NCBIfam" id="TIGR00239">
    <property type="entry name" value="2oxo_dh_E1"/>
    <property type="match status" value="1"/>
</dbReference>
<dbReference type="GO" id="GO:0030976">
    <property type="term" value="F:thiamine pyrophosphate binding"/>
    <property type="evidence" value="ECO:0007669"/>
    <property type="project" value="InterPro"/>
</dbReference>
<feature type="domain" description="Transketolase-like pyrimidine-binding" evidence="11">
    <location>
        <begin position="604"/>
        <end position="797"/>
    </location>
</feature>
<evidence type="ECO:0000256" key="9">
    <source>
        <dbReference type="ARBA" id="ARBA00023152"/>
    </source>
</evidence>
<comment type="caution">
    <text evidence="12">The sequence shown here is derived from an EMBL/GenBank/DDBJ whole genome shotgun (WGS) entry which is preliminary data.</text>
</comment>
<keyword evidence="8" id="KW-0786">Thiamine pyrophosphate</keyword>
<dbReference type="PIRSF" id="PIRSF000157">
    <property type="entry name" value="Oxoglu_dh_E1"/>
    <property type="match status" value="1"/>
</dbReference>
<evidence type="ECO:0000313" key="12">
    <source>
        <dbReference type="EMBL" id="PXZ00156.1"/>
    </source>
</evidence>
<dbReference type="RefSeq" id="WP_110439079.1">
    <property type="nucleotide sequence ID" value="NZ_CP046393.1"/>
</dbReference>
<dbReference type="InterPro" id="IPR011603">
    <property type="entry name" value="2oxoglutarate_DH_E1"/>
</dbReference>
<evidence type="ECO:0000256" key="7">
    <source>
        <dbReference type="ARBA" id="ARBA00023002"/>
    </source>
</evidence>
<dbReference type="PANTHER" id="PTHR23152">
    <property type="entry name" value="2-OXOGLUTARATE DEHYDROGENASE"/>
    <property type="match status" value="1"/>
</dbReference>
<comment type="similarity">
    <text evidence="3">Belongs to the alpha-ketoglutarate dehydrogenase family.</text>
</comment>
<organism evidence="12 13">
    <name type="scientific">Commensalibacter melissae</name>
    <dbReference type="NCBI Taxonomy" id="2070537"/>
    <lineage>
        <taxon>Bacteria</taxon>
        <taxon>Pseudomonadati</taxon>
        <taxon>Pseudomonadota</taxon>
        <taxon>Alphaproteobacteria</taxon>
        <taxon>Acetobacterales</taxon>
        <taxon>Acetobacteraceae</taxon>
    </lineage>
</organism>
<sequence length="951" mass="107014">MAIADQIASVFSGSNAAYLAELYAKWRQDANSVDPSFAQIFSAMNDDKTVVMDDVRGPSWAPRKPVKIELEPDDKPALTKEGKVTAKQLYQAANDSLRAVELINAYRSFGHFNAVLDPLSIHKPTECKELNPETYGFKKEDLDRPVFMGDVTKNFLPGEIHTLGEVIPVLRRIYCSSIAWEYTYLQNSEQQQWFREKVESQKNHVLNADDKKTILQELAEAVGFETFCQKRYVGVKRFGLDGGESLIPALRTLIRHAVANYDIQSVAMGMAHRGRLNVLTNIVGKSFPALFSEFAGKSYKSDDIPGVGDVKYHLGYRKQVQMNGKDVDLVLEFNPSHLEAADPVVEGRVRAMQDANGQKHLAVLMHGDAAFAGQGVVYETFAMSRLPGYKTNGTIHVVTNNQIGFTTSTEYGHSGYYCTDVAKVAKAPVIHVNGDDPEAVVSVMRLAVDYRERFATDIVVDIVCYRRFGHNETDEPTFTQPIMYQAVHKHKDIYQLYAAKLQDEGVISAVETEKYWSDFQNYLQKSYEEADNYHPGTPEWLKGDWKKMQWRGKNRKDFSTAVSIDDLKRIGKAISSYQAGFNCHPKLVRQLEAKAKMFETGKGFDWATGEALAFGSLLLEGHPVRLSGEDCQRGTFSHRNAMLFDQKTQQPYIPLNHIATDQAKLDIYNSLLSEFAVLGFEYGYSCENANALVLWEAQFGDFANGAQIIIDQFVSAAESKWLQQSGLVLLLPHAQEGQGAEHSSARLERYLQLSAEENMQVCNFTTPANYFHALRRQLKRNYRQPLVVMSPKSLLRHPLAQSTLAEFTDKTEFLQVIDEIDASVNHQKVKRVVFCSGKVYYDLLIARREAKKNDVALVRVEQLYPFPTDIVKKLIQSYSGAQEFVWCQEEPQNMGAWQFISGKIEAIVQTVKNSPIKIEYAGRTAQASPAAGLMSVYKAGQEQLVKQALNL</sequence>
<name>A0A318MVR3_9PROT</name>
<dbReference type="SMART" id="SM00861">
    <property type="entry name" value="Transket_pyr"/>
    <property type="match status" value="1"/>
</dbReference>
<dbReference type="SUPFAM" id="SSF52518">
    <property type="entry name" value="Thiamin diphosphate-binding fold (THDP-binding)"/>
    <property type="match status" value="2"/>
</dbReference>
<dbReference type="Gene3D" id="3.40.50.12470">
    <property type="match status" value="1"/>
</dbReference>
<protein>
    <recommendedName>
        <fullName evidence="6">2-oxoglutarate dehydrogenase E1 component</fullName>
        <ecNumber evidence="5">1.2.4.2</ecNumber>
    </recommendedName>
    <alternativeName>
        <fullName evidence="10">Alpha-ketoglutarate dehydrogenase</fullName>
    </alternativeName>
</protein>
<dbReference type="PANTHER" id="PTHR23152:SF4">
    <property type="entry name" value="2-OXOADIPATE DEHYDROGENASE COMPLEX COMPONENT E1"/>
    <property type="match status" value="1"/>
</dbReference>
<dbReference type="AlphaFoldDB" id="A0A318MVR3"/>
<evidence type="ECO:0000256" key="3">
    <source>
        <dbReference type="ARBA" id="ARBA00006936"/>
    </source>
</evidence>
<dbReference type="InterPro" id="IPR029061">
    <property type="entry name" value="THDP-binding"/>
</dbReference>
<dbReference type="Gene3D" id="3.40.50.11610">
    <property type="entry name" value="Multifunctional 2-oxoglutarate metabolism enzyme, C-terminal domain"/>
    <property type="match status" value="1"/>
</dbReference>
<dbReference type="Proteomes" id="UP000247565">
    <property type="component" value="Unassembled WGS sequence"/>
</dbReference>
<comment type="function">
    <text evidence="2">E1 component of the 2-oxoglutarate dehydrogenase (OGDH) complex which catalyzes the decarboxylation of 2-oxoglutarate, the first step in the conversion of 2-oxoglutarate to succinyl-CoA and CO(2).</text>
</comment>
<dbReference type="Pfam" id="PF02779">
    <property type="entry name" value="Transket_pyr"/>
    <property type="match status" value="1"/>
</dbReference>
<evidence type="ECO:0000256" key="1">
    <source>
        <dbReference type="ARBA" id="ARBA00001964"/>
    </source>
</evidence>
<dbReference type="GO" id="GO:0005829">
    <property type="term" value="C:cytosol"/>
    <property type="evidence" value="ECO:0007669"/>
    <property type="project" value="TreeGrafter"/>
</dbReference>
<dbReference type="Pfam" id="PF00676">
    <property type="entry name" value="E1_dh"/>
    <property type="match status" value="1"/>
</dbReference>
<dbReference type="EC" id="1.2.4.2" evidence="5"/>
<dbReference type="NCBIfam" id="NF006914">
    <property type="entry name" value="PRK09404.1"/>
    <property type="match status" value="1"/>
</dbReference>
<keyword evidence="7 12" id="KW-0560">Oxidoreductase</keyword>
<dbReference type="Gene3D" id="1.10.287.1150">
    <property type="entry name" value="TPP helical domain"/>
    <property type="match status" value="1"/>
</dbReference>
<dbReference type="InterPro" id="IPR032106">
    <property type="entry name" value="2-oxogl_dehyd_N"/>
</dbReference>
<evidence type="ECO:0000256" key="5">
    <source>
        <dbReference type="ARBA" id="ARBA00012280"/>
    </source>
</evidence>
<dbReference type="GO" id="GO:0004591">
    <property type="term" value="F:oxoglutarate dehydrogenase (succinyl-transferring) activity"/>
    <property type="evidence" value="ECO:0007669"/>
    <property type="project" value="UniProtKB-EC"/>
</dbReference>
<evidence type="ECO:0000313" key="13">
    <source>
        <dbReference type="Proteomes" id="UP000247565"/>
    </source>
</evidence>
<evidence type="ECO:0000256" key="6">
    <source>
        <dbReference type="ARBA" id="ARBA00013321"/>
    </source>
</evidence>
<comment type="cofactor">
    <cofactor evidence="1">
        <name>thiamine diphosphate</name>
        <dbReference type="ChEBI" id="CHEBI:58937"/>
    </cofactor>
</comment>
<evidence type="ECO:0000256" key="8">
    <source>
        <dbReference type="ARBA" id="ARBA00023052"/>
    </source>
</evidence>
<evidence type="ECO:0000256" key="2">
    <source>
        <dbReference type="ARBA" id="ARBA00003906"/>
    </source>
</evidence>
<evidence type="ECO:0000256" key="10">
    <source>
        <dbReference type="ARBA" id="ARBA00030680"/>
    </source>
</evidence>
<keyword evidence="9" id="KW-0324">Glycolysis</keyword>
<dbReference type="NCBIfam" id="NF008907">
    <property type="entry name" value="PRK12270.1"/>
    <property type="match status" value="1"/>
</dbReference>
<comment type="subunit">
    <text evidence="4">Homodimer. Part of the 2-oxoglutarate dehydrogenase (OGDH) complex composed of E1 (2-oxoglutarate dehydrogenase), E2 (dihydrolipoamide succinyltransferase) and E3 (dihydrolipoamide dehydrogenase); the complex contains multiple copies of the three enzymatic components (E1, E2 and E3).</text>
</comment>
<dbReference type="InterPro" id="IPR001017">
    <property type="entry name" value="DH_E1"/>
</dbReference>
<accession>A0A318MVR3</accession>
<dbReference type="EMBL" id="QGLT01000003">
    <property type="protein sequence ID" value="PXZ00156.1"/>
    <property type="molecule type" value="Genomic_DNA"/>
</dbReference>
<dbReference type="InterPro" id="IPR042179">
    <property type="entry name" value="KGD_C_sf"/>
</dbReference>
<dbReference type="GO" id="GO:0006096">
    <property type="term" value="P:glycolytic process"/>
    <property type="evidence" value="ECO:0007669"/>
    <property type="project" value="UniProtKB-KW"/>
</dbReference>
<keyword evidence="13" id="KW-1185">Reference proteome</keyword>
<dbReference type="Gene3D" id="3.40.50.970">
    <property type="match status" value="1"/>
</dbReference>
<dbReference type="Pfam" id="PF16078">
    <property type="entry name" value="2-oxogl_dehyd_N"/>
    <property type="match status" value="1"/>
</dbReference>
<dbReference type="FunFam" id="3.40.50.12470:FF:000003">
    <property type="entry name" value="2-oxoglutarate dehydrogenase E1 component"/>
    <property type="match status" value="1"/>
</dbReference>
<dbReference type="GO" id="GO:0006099">
    <property type="term" value="P:tricarboxylic acid cycle"/>
    <property type="evidence" value="ECO:0007669"/>
    <property type="project" value="TreeGrafter"/>
</dbReference>
<dbReference type="GO" id="GO:0045252">
    <property type="term" value="C:oxoglutarate dehydrogenase complex"/>
    <property type="evidence" value="ECO:0007669"/>
    <property type="project" value="TreeGrafter"/>
</dbReference>
<dbReference type="OrthoDB" id="9759785at2"/>
<reference evidence="12 13" key="1">
    <citation type="submission" date="2018-05" db="EMBL/GenBank/DDBJ databases">
        <title>Reference genomes for bee gut microbiota database.</title>
        <authorList>
            <person name="Ellegaard K.M."/>
        </authorList>
    </citation>
    <scope>NUCLEOTIDE SEQUENCE [LARGE SCALE GENOMIC DNA]</scope>
    <source>
        <strain evidence="12 13">ESL0284</strain>
    </source>
</reference>
<evidence type="ECO:0000259" key="11">
    <source>
        <dbReference type="SMART" id="SM00861"/>
    </source>
</evidence>
<dbReference type="CDD" id="cd02016">
    <property type="entry name" value="TPP_E1_OGDC_like"/>
    <property type="match status" value="1"/>
</dbReference>
<dbReference type="InterPro" id="IPR005475">
    <property type="entry name" value="Transketolase-like_Pyr-bd"/>
</dbReference>
<dbReference type="Pfam" id="PF16870">
    <property type="entry name" value="OxoGdeHyase_C"/>
    <property type="match status" value="1"/>
</dbReference>
<gene>
    <name evidence="12" type="primary">sucA</name>
    <name evidence="12" type="ORF">DK869_05825</name>
</gene>
<dbReference type="InterPro" id="IPR031717">
    <property type="entry name" value="ODO-1/KGD_C"/>
</dbReference>